<accession>A0A182NWD9</accession>
<sequence>SSSSSSSTVRADHQSSGRCKRCPYCKFPVRVRRRSQNRSRPLFAELSENGWHYVLWLSAASEAKSVE</sequence>
<evidence type="ECO:0000313" key="1">
    <source>
        <dbReference type="EnsemblMetazoa" id="ADIR014214-PA"/>
    </source>
</evidence>
<evidence type="ECO:0000313" key="2">
    <source>
        <dbReference type="Proteomes" id="UP000075884"/>
    </source>
</evidence>
<dbReference type="Proteomes" id="UP000075884">
    <property type="component" value="Unassembled WGS sequence"/>
</dbReference>
<protein>
    <submittedName>
        <fullName evidence="1">Uncharacterized protein</fullName>
    </submittedName>
</protein>
<dbReference type="AlphaFoldDB" id="A0A182NWD9"/>
<name>A0A182NWD9_9DIPT</name>
<dbReference type="VEuPathDB" id="VectorBase:ADIR014214"/>
<organism evidence="1 2">
    <name type="scientific">Anopheles dirus</name>
    <dbReference type="NCBI Taxonomy" id="7168"/>
    <lineage>
        <taxon>Eukaryota</taxon>
        <taxon>Metazoa</taxon>
        <taxon>Ecdysozoa</taxon>
        <taxon>Arthropoda</taxon>
        <taxon>Hexapoda</taxon>
        <taxon>Insecta</taxon>
        <taxon>Pterygota</taxon>
        <taxon>Neoptera</taxon>
        <taxon>Endopterygota</taxon>
        <taxon>Diptera</taxon>
        <taxon>Nematocera</taxon>
        <taxon>Culicoidea</taxon>
        <taxon>Culicidae</taxon>
        <taxon>Anophelinae</taxon>
        <taxon>Anopheles</taxon>
    </lineage>
</organism>
<dbReference type="EnsemblMetazoa" id="ADIR014214-RA">
    <property type="protein sequence ID" value="ADIR014214-PA"/>
    <property type="gene ID" value="ADIR014214"/>
</dbReference>
<keyword evidence="2" id="KW-1185">Reference proteome</keyword>
<reference evidence="2" key="1">
    <citation type="submission" date="2013-03" db="EMBL/GenBank/DDBJ databases">
        <title>The Genome Sequence of Anopheles dirus WRAIR2.</title>
        <authorList>
            <consortium name="The Broad Institute Genomics Platform"/>
            <person name="Neafsey D.E."/>
            <person name="Walton C."/>
            <person name="Walker B."/>
            <person name="Young S.K."/>
            <person name="Zeng Q."/>
            <person name="Gargeya S."/>
            <person name="Fitzgerald M."/>
            <person name="Haas B."/>
            <person name="Abouelleil A."/>
            <person name="Allen A.W."/>
            <person name="Alvarado L."/>
            <person name="Arachchi H.M."/>
            <person name="Berlin A.M."/>
            <person name="Chapman S.B."/>
            <person name="Gainer-Dewar J."/>
            <person name="Goldberg J."/>
            <person name="Griggs A."/>
            <person name="Gujja S."/>
            <person name="Hansen M."/>
            <person name="Howarth C."/>
            <person name="Imamovic A."/>
            <person name="Ireland A."/>
            <person name="Larimer J."/>
            <person name="McCowan C."/>
            <person name="Murphy C."/>
            <person name="Pearson M."/>
            <person name="Poon T.W."/>
            <person name="Priest M."/>
            <person name="Roberts A."/>
            <person name="Saif S."/>
            <person name="Shea T."/>
            <person name="Sisk P."/>
            <person name="Sykes S."/>
            <person name="Wortman J."/>
            <person name="Nusbaum C."/>
            <person name="Birren B."/>
        </authorList>
    </citation>
    <scope>NUCLEOTIDE SEQUENCE [LARGE SCALE GENOMIC DNA]</scope>
    <source>
        <strain evidence="2">WRAIR2</strain>
    </source>
</reference>
<reference evidence="1" key="2">
    <citation type="submission" date="2020-05" db="UniProtKB">
        <authorList>
            <consortium name="EnsemblMetazoa"/>
        </authorList>
    </citation>
    <scope>IDENTIFICATION</scope>
    <source>
        <strain evidence="1">WRAIR2</strain>
    </source>
</reference>
<proteinExistence type="predicted"/>